<feature type="compositionally biased region" description="Basic and acidic residues" evidence="1">
    <location>
        <begin position="359"/>
        <end position="369"/>
    </location>
</feature>
<dbReference type="OrthoDB" id="23692at2"/>
<dbReference type="EMBL" id="CP036402">
    <property type="protein sequence ID" value="QBI18239.1"/>
    <property type="molecule type" value="Genomic_DNA"/>
</dbReference>
<dbReference type="SUPFAM" id="SSF141868">
    <property type="entry name" value="EAL domain-like"/>
    <property type="match status" value="1"/>
</dbReference>
<feature type="domain" description="EAL" evidence="2">
    <location>
        <begin position="106"/>
        <end position="348"/>
    </location>
</feature>
<dbReference type="InterPro" id="IPR035919">
    <property type="entry name" value="EAL_sf"/>
</dbReference>
<evidence type="ECO:0000313" key="4">
    <source>
        <dbReference type="Proteomes" id="UP000291469"/>
    </source>
</evidence>
<accession>A0A411YAN7</accession>
<organism evidence="3 4">
    <name type="scientific">Egibacter rhizosphaerae</name>
    <dbReference type="NCBI Taxonomy" id="1670831"/>
    <lineage>
        <taxon>Bacteria</taxon>
        <taxon>Bacillati</taxon>
        <taxon>Actinomycetota</taxon>
        <taxon>Nitriliruptoria</taxon>
        <taxon>Egibacterales</taxon>
        <taxon>Egibacteraceae</taxon>
        <taxon>Egibacter</taxon>
    </lineage>
</organism>
<dbReference type="Gene3D" id="3.20.20.450">
    <property type="entry name" value="EAL domain"/>
    <property type="match status" value="1"/>
</dbReference>
<dbReference type="AlphaFoldDB" id="A0A411YAN7"/>
<protein>
    <submittedName>
        <fullName evidence="3">EAL domain-containing protein</fullName>
    </submittedName>
</protein>
<dbReference type="InterPro" id="IPR050706">
    <property type="entry name" value="Cyclic-di-GMP_PDE-like"/>
</dbReference>
<sequence>MPSPSPHARGVPWAVGTTSSLARLLALAGEELDADVQLLPPHAEPRRPEHGRLLRLCYPDGRLRAWLSIAPDRRARLSSDTERIVRLIARFVDGELAEAIDVTTVDRECEAGIRTVLERGHLRIVYQPIVDLATGDVVGVEALSRFPEPPQNPPDVWFAHAATLGLGIPLEVLAVRRAVEVLDQLPASAYLSVNVSPAAAASDELARALADVPVDRLVLEITEHAEVSDYAALNAAVDRLRARGARLAVDDTGSGFASMRHVLRLAPDIVKLDTTLTSDIDSDSFLRALGFSLRSFASAIDAEVVAEGIETGRELDALRFLGVRYGQGYYLRPPGPLALEPPLSLAGRLGEGETAPLHRPRESGGRGDVQDMGSFSRATPA</sequence>
<dbReference type="CDD" id="cd01948">
    <property type="entry name" value="EAL"/>
    <property type="match status" value="1"/>
</dbReference>
<reference evidence="3 4" key="1">
    <citation type="submission" date="2019-01" db="EMBL/GenBank/DDBJ databases">
        <title>Egibacter rhizosphaerae EGI 80759T.</title>
        <authorList>
            <person name="Chen D.-D."/>
            <person name="Tian Y."/>
            <person name="Jiao J.-Y."/>
            <person name="Zhang X.-T."/>
            <person name="Zhang Y.-G."/>
            <person name="Zhang Y."/>
            <person name="Xiao M."/>
            <person name="Shu W.-S."/>
            <person name="Li W.-J."/>
        </authorList>
    </citation>
    <scope>NUCLEOTIDE SEQUENCE [LARGE SCALE GENOMIC DNA]</scope>
    <source>
        <strain evidence="3 4">EGI 80759</strain>
    </source>
</reference>
<gene>
    <name evidence="3" type="ORF">ER308_00725</name>
</gene>
<dbReference type="SMART" id="SM00052">
    <property type="entry name" value="EAL"/>
    <property type="match status" value="1"/>
</dbReference>
<dbReference type="PROSITE" id="PS50883">
    <property type="entry name" value="EAL"/>
    <property type="match status" value="1"/>
</dbReference>
<dbReference type="Proteomes" id="UP000291469">
    <property type="component" value="Chromosome"/>
</dbReference>
<feature type="region of interest" description="Disordered" evidence="1">
    <location>
        <begin position="342"/>
        <end position="381"/>
    </location>
</feature>
<dbReference type="Pfam" id="PF00563">
    <property type="entry name" value="EAL"/>
    <property type="match status" value="1"/>
</dbReference>
<dbReference type="PANTHER" id="PTHR33121:SF70">
    <property type="entry name" value="SIGNALING PROTEIN YKOW"/>
    <property type="match status" value="1"/>
</dbReference>
<dbReference type="KEGG" id="erz:ER308_00725"/>
<dbReference type="GO" id="GO:0071111">
    <property type="term" value="F:cyclic-guanylate-specific phosphodiesterase activity"/>
    <property type="evidence" value="ECO:0007669"/>
    <property type="project" value="InterPro"/>
</dbReference>
<proteinExistence type="predicted"/>
<name>A0A411YAN7_9ACTN</name>
<keyword evidence="4" id="KW-1185">Reference proteome</keyword>
<evidence type="ECO:0000313" key="3">
    <source>
        <dbReference type="EMBL" id="QBI18239.1"/>
    </source>
</evidence>
<evidence type="ECO:0000259" key="2">
    <source>
        <dbReference type="PROSITE" id="PS50883"/>
    </source>
</evidence>
<dbReference type="InterPro" id="IPR001633">
    <property type="entry name" value="EAL_dom"/>
</dbReference>
<evidence type="ECO:0000256" key="1">
    <source>
        <dbReference type="SAM" id="MobiDB-lite"/>
    </source>
</evidence>
<dbReference type="PANTHER" id="PTHR33121">
    <property type="entry name" value="CYCLIC DI-GMP PHOSPHODIESTERASE PDEF"/>
    <property type="match status" value="1"/>
</dbReference>
<dbReference type="RefSeq" id="WP_131153237.1">
    <property type="nucleotide sequence ID" value="NZ_CP036402.1"/>
</dbReference>